<accession>A0ABS1Q8Q1</accession>
<name>A0ABS1Q8Q1_9ACTN</name>
<reference evidence="1 2" key="1">
    <citation type="submission" date="2021-01" db="EMBL/GenBank/DDBJ databases">
        <title>WGS of actinomycetes isolated from Thailand.</title>
        <authorList>
            <person name="Thawai C."/>
        </authorList>
    </citation>
    <scope>NUCLEOTIDE SEQUENCE [LARGE SCALE GENOMIC DNA]</scope>
    <source>
        <strain evidence="1 2">CA3R110</strain>
    </source>
</reference>
<protein>
    <submittedName>
        <fullName evidence="1">Uncharacterized protein</fullName>
    </submittedName>
</protein>
<evidence type="ECO:0000313" key="2">
    <source>
        <dbReference type="Proteomes" id="UP000621510"/>
    </source>
</evidence>
<gene>
    <name evidence="1" type="ORF">JK364_53765</name>
</gene>
<evidence type="ECO:0000313" key="1">
    <source>
        <dbReference type="EMBL" id="MBL1121036.1"/>
    </source>
</evidence>
<sequence>MHIRRSSGHSDRVGRRRAALAEVVALALGAAGCSGGSSGGSDSVQLTYRFWGACQRTAVGA</sequence>
<dbReference type="PROSITE" id="PS51257">
    <property type="entry name" value="PROKAR_LIPOPROTEIN"/>
    <property type="match status" value="1"/>
</dbReference>
<dbReference type="EMBL" id="JAERRG010000095">
    <property type="protein sequence ID" value="MBL1121036.1"/>
    <property type="molecule type" value="Genomic_DNA"/>
</dbReference>
<proteinExistence type="predicted"/>
<keyword evidence="2" id="KW-1185">Reference proteome</keyword>
<dbReference type="Proteomes" id="UP000621510">
    <property type="component" value="Unassembled WGS sequence"/>
</dbReference>
<organism evidence="1 2">
    <name type="scientific">Streptomyces endocoffeicus</name>
    <dbReference type="NCBI Taxonomy" id="2898945"/>
    <lineage>
        <taxon>Bacteria</taxon>
        <taxon>Bacillati</taxon>
        <taxon>Actinomycetota</taxon>
        <taxon>Actinomycetes</taxon>
        <taxon>Kitasatosporales</taxon>
        <taxon>Streptomycetaceae</taxon>
        <taxon>Streptomyces</taxon>
    </lineage>
</organism>
<comment type="caution">
    <text evidence="1">The sequence shown here is derived from an EMBL/GenBank/DDBJ whole genome shotgun (WGS) entry which is preliminary data.</text>
</comment>
<dbReference type="RefSeq" id="WP_201858776.1">
    <property type="nucleotide sequence ID" value="NZ_JAERRG010000095.1"/>
</dbReference>